<dbReference type="GeneID" id="70193137"/>
<dbReference type="InterPro" id="IPR001810">
    <property type="entry name" value="F-box_dom"/>
</dbReference>
<dbReference type="Proteomes" id="UP000756346">
    <property type="component" value="Unassembled WGS sequence"/>
</dbReference>
<feature type="region of interest" description="Disordered" evidence="1">
    <location>
        <begin position="575"/>
        <end position="622"/>
    </location>
</feature>
<sequence>MTLLTELPPEIIQHVLVHVAPQDLASVPQVCKALSYAVRDNAPLYKAVYLAHLDTPPPEIAPNVQWEQQLKDFVRLQVVCGRKRVNDKKKELPFVYDTVTTLLRNATTKGSRASTSATHPVSRNAQVLASLFADETSQAAFLCRSSIYERARAETIYKSNSNSNIRGSNGGRNNSNGGAATGGSGSDNSNDSKDEIIEQDPRKTDRMRSAKLHCLYGKPVQFAHPESHRTRQSRMRPFACSRVYDLRQYTPQTQWGPFMGGSGTSEEGGDATLKVDWEMVEAIMLVLGANLEKLGLESFPIYKNFWATPFAGVWPNSYMGLPMLADDDDKDENGEKRVQCENCSRPISMPPQALRSQADDDEDSEEEVDANGERKKKRPLDDPYGINGTWLRVVCFLDYNDFFAYNFAQEPHPLPADVPRPAIDVGEATRLILMKIAVTEIEEPGPDDGQDMPVVHFRGISRSLDDTWDDNANSDLAGTVRMTKEGEVRWTTVSIFGGIERWKSESVQVGGVKSSRGVLGNWFDRDYDPRGPVGPTAFWKISDRIAASNHEQRVMLNDFLPIIDVAMDEDYEPITDDEEDEEDEDEDDQEGEDDDDEAMDHSDGDGEEAGDGEMTEADEAAQAAFLASLPEIEIIDGTDIEIIGSQIIWTERD</sequence>
<reference evidence="3" key="1">
    <citation type="journal article" date="2021" name="Nat. Commun.">
        <title>Genetic determinants of endophytism in the Arabidopsis root mycobiome.</title>
        <authorList>
            <person name="Mesny F."/>
            <person name="Miyauchi S."/>
            <person name="Thiergart T."/>
            <person name="Pickel B."/>
            <person name="Atanasova L."/>
            <person name="Karlsson M."/>
            <person name="Huettel B."/>
            <person name="Barry K.W."/>
            <person name="Haridas S."/>
            <person name="Chen C."/>
            <person name="Bauer D."/>
            <person name="Andreopoulos W."/>
            <person name="Pangilinan J."/>
            <person name="LaButti K."/>
            <person name="Riley R."/>
            <person name="Lipzen A."/>
            <person name="Clum A."/>
            <person name="Drula E."/>
            <person name="Henrissat B."/>
            <person name="Kohler A."/>
            <person name="Grigoriev I.V."/>
            <person name="Martin F.M."/>
            <person name="Hacquard S."/>
        </authorList>
    </citation>
    <scope>NUCLEOTIDE SEQUENCE</scope>
    <source>
        <strain evidence="3">MPI-CAGE-CH-0230</strain>
    </source>
</reference>
<dbReference type="PANTHER" id="PTHR35711:SF1">
    <property type="entry name" value="ECTODERMAL, ISOFORM F"/>
    <property type="match status" value="1"/>
</dbReference>
<name>A0A9P8YCA8_9PEZI</name>
<dbReference type="PANTHER" id="PTHR35711">
    <property type="entry name" value="EXPRESSED PROTEIN"/>
    <property type="match status" value="1"/>
</dbReference>
<dbReference type="InterPro" id="IPR036047">
    <property type="entry name" value="F-box-like_dom_sf"/>
</dbReference>
<feature type="compositionally biased region" description="Acidic residues" evidence="1">
    <location>
        <begin position="605"/>
        <end position="619"/>
    </location>
</feature>
<dbReference type="AlphaFoldDB" id="A0A9P8YCA8"/>
<feature type="compositionally biased region" description="Low complexity" evidence="1">
    <location>
        <begin position="160"/>
        <end position="178"/>
    </location>
</feature>
<dbReference type="RefSeq" id="XP_046015517.1">
    <property type="nucleotide sequence ID" value="XM_046163591.1"/>
</dbReference>
<feature type="compositionally biased region" description="Basic and acidic residues" evidence="1">
    <location>
        <begin position="190"/>
        <end position="208"/>
    </location>
</feature>
<evidence type="ECO:0000256" key="1">
    <source>
        <dbReference type="SAM" id="MobiDB-lite"/>
    </source>
</evidence>
<feature type="region of interest" description="Disordered" evidence="1">
    <location>
        <begin position="325"/>
        <end position="381"/>
    </location>
</feature>
<comment type="caution">
    <text evidence="3">The sequence shown here is derived from an EMBL/GenBank/DDBJ whole genome shotgun (WGS) entry which is preliminary data.</text>
</comment>
<feature type="region of interest" description="Disordered" evidence="1">
    <location>
        <begin position="160"/>
        <end position="208"/>
    </location>
</feature>
<proteinExistence type="predicted"/>
<evidence type="ECO:0000313" key="3">
    <source>
        <dbReference type="EMBL" id="KAH7035424.1"/>
    </source>
</evidence>
<feature type="domain" description="F-box" evidence="2">
    <location>
        <begin position="1"/>
        <end position="48"/>
    </location>
</feature>
<keyword evidence="4" id="KW-1185">Reference proteome</keyword>
<dbReference type="OrthoDB" id="3226064at2759"/>
<evidence type="ECO:0000313" key="4">
    <source>
        <dbReference type="Proteomes" id="UP000756346"/>
    </source>
</evidence>
<evidence type="ECO:0000259" key="2">
    <source>
        <dbReference type="PROSITE" id="PS50181"/>
    </source>
</evidence>
<dbReference type="Pfam" id="PF12937">
    <property type="entry name" value="F-box-like"/>
    <property type="match status" value="1"/>
</dbReference>
<dbReference type="EMBL" id="JAGTJQ010000003">
    <property type="protein sequence ID" value="KAH7035424.1"/>
    <property type="molecule type" value="Genomic_DNA"/>
</dbReference>
<accession>A0A9P8YCA8</accession>
<feature type="compositionally biased region" description="Acidic residues" evidence="1">
    <location>
        <begin position="575"/>
        <end position="598"/>
    </location>
</feature>
<gene>
    <name evidence="3" type="ORF">B0I36DRAFT_92437</name>
</gene>
<feature type="compositionally biased region" description="Acidic residues" evidence="1">
    <location>
        <begin position="359"/>
        <end position="370"/>
    </location>
</feature>
<dbReference type="PROSITE" id="PS50181">
    <property type="entry name" value="FBOX"/>
    <property type="match status" value="1"/>
</dbReference>
<dbReference type="SUPFAM" id="SSF81383">
    <property type="entry name" value="F-box domain"/>
    <property type="match status" value="1"/>
</dbReference>
<protein>
    <recommendedName>
        <fullName evidence="2">F-box domain-containing protein</fullName>
    </recommendedName>
</protein>
<organism evidence="3 4">
    <name type="scientific">Microdochium trichocladiopsis</name>
    <dbReference type="NCBI Taxonomy" id="1682393"/>
    <lineage>
        <taxon>Eukaryota</taxon>
        <taxon>Fungi</taxon>
        <taxon>Dikarya</taxon>
        <taxon>Ascomycota</taxon>
        <taxon>Pezizomycotina</taxon>
        <taxon>Sordariomycetes</taxon>
        <taxon>Xylariomycetidae</taxon>
        <taxon>Xylariales</taxon>
        <taxon>Microdochiaceae</taxon>
        <taxon>Microdochium</taxon>
    </lineage>
</organism>
<dbReference type="SMART" id="SM00256">
    <property type="entry name" value="FBOX"/>
    <property type="match status" value="1"/>
</dbReference>
<dbReference type="Gene3D" id="1.20.1280.50">
    <property type="match status" value="1"/>
</dbReference>